<name>A0A5E5R8A1_PSEAI</name>
<evidence type="ECO:0000313" key="4">
    <source>
        <dbReference type="Proteomes" id="UP000045039"/>
    </source>
</evidence>
<evidence type="ECO:0008006" key="5">
    <source>
        <dbReference type="Google" id="ProtNLM"/>
    </source>
</evidence>
<evidence type="ECO:0000256" key="1">
    <source>
        <dbReference type="SAM" id="MobiDB-lite"/>
    </source>
</evidence>
<dbReference type="AlphaFoldDB" id="A0A5E5R8A1"/>
<dbReference type="SUPFAM" id="SSF47413">
    <property type="entry name" value="lambda repressor-like DNA-binding domains"/>
    <property type="match status" value="1"/>
</dbReference>
<dbReference type="GO" id="GO:0003677">
    <property type="term" value="F:DNA binding"/>
    <property type="evidence" value="ECO:0007669"/>
    <property type="project" value="InterPro"/>
</dbReference>
<feature type="region of interest" description="Disordered" evidence="1">
    <location>
        <begin position="1"/>
        <end position="24"/>
    </location>
</feature>
<dbReference type="Gene3D" id="1.10.260.40">
    <property type="entry name" value="lambda repressor-like DNA-binding domains"/>
    <property type="match status" value="1"/>
</dbReference>
<dbReference type="Proteomes" id="UP000045039">
    <property type="component" value="Unassembled WGS sequence"/>
</dbReference>
<evidence type="ECO:0000313" key="3">
    <source>
        <dbReference type="EMBL" id="VVH83504.1"/>
    </source>
</evidence>
<dbReference type="InterPro" id="IPR010982">
    <property type="entry name" value="Lambda_DNA-bd_dom_sf"/>
</dbReference>
<reference evidence="2" key="2">
    <citation type="submission" date="2015-06" db="EMBL/GenBank/DDBJ databases">
        <authorList>
            <person name="Radhakrishnan R."/>
            <person name="Underwood A."/>
            <person name="Al-Shahib A."/>
        </authorList>
    </citation>
    <scope>NUCLEOTIDE SEQUENCE</scope>
    <source>
        <strain evidence="2">P19_London_7_VIM_2_05_10</strain>
    </source>
</reference>
<reference evidence="4" key="1">
    <citation type="submission" date="2015-06" db="EMBL/GenBank/DDBJ databases">
        <authorList>
            <person name="Radhakrishnan Rajesh"/>
            <person name="Underwood Anthony"/>
            <person name="Al-Shahib Ali"/>
        </authorList>
    </citation>
    <scope>NUCLEOTIDE SEQUENCE [LARGE SCALE GENOMIC DNA]</scope>
    <source>
        <strain evidence="4">P19_London_7_VIM_2_05_10</strain>
    </source>
</reference>
<gene>
    <name evidence="2" type="ORF">PAERUG_P19_London_7_VIM_2_05_10_04212</name>
    <name evidence="3" type="ORF">TUEID40_04699</name>
</gene>
<dbReference type="EMBL" id="LR700248">
    <property type="protein sequence ID" value="VVH83504.1"/>
    <property type="molecule type" value="Genomic_DNA"/>
</dbReference>
<reference evidence="3" key="3">
    <citation type="submission" date="2019-09" db="EMBL/GenBank/DDBJ databases">
        <authorList>
            <person name="Gross C."/>
            <person name="Bohn E."/>
        </authorList>
    </citation>
    <scope>NUCLEOTIDE SEQUENCE</scope>
    <source>
        <strain evidence="3">ID40</strain>
    </source>
</reference>
<dbReference type="EMBL" id="CVVU01000218">
    <property type="protein sequence ID" value="CRP36005.1"/>
    <property type="molecule type" value="Genomic_DNA"/>
</dbReference>
<organism evidence="3">
    <name type="scientific">Pseudomonas aeruginosa</name>
    <dbReference type="NCBI Taxonomy" id="287"/>
    <lineage>
        <taxon>Bacteria</taxon>
        <taxon>Pseudomonadati</taxon>
        <taxon>Pseudomonadota</taxon>
        <taxon>Gammaproteobacteria</taxon>
        <taxon>Pseudomonadales</taxon>
        <taxon>Pseudomonadaceae</taxon>
        <taxon>Pseudomonas</taxon>
    </lineage>
</organism>
<protein>
    <recommendedName>
        <fullName evidence="5">XRE family transcriptional regulator</fullName>
    </recommendedName>
</protein>
<proteinExistence type="predicted"/>
<sequence>MMQLKPRNTVPRPDASSHNPDPRYLRGLLKKAGISQRRAAELLGLGDRVMRYYLSEDAKDGYRPAPYTVQFALECLANDPPSA</sequence>
<evidence type="ECO:0000313" key="2">
    <source>
        <dbReference type="EMBL" id="CRP36005.1"/>
    </source>
</evidence>
<accession>A0A5E5R8A1</accession>